<dbReference type="RefSeq" id="WP_066006585.1">
    <property type="nucleotide sequence ID" value="NZ_CP053848.1"/>
</dbReference>
<dbReference type="AlphaFoldDB" id="A0A6M8N7J6"/>
<dbReference type="Proteomes" id="UP000094873">
    <property type="component" value="Unassembled WGS sequence"/>
</dbReference>
<dbReference type="EMBL" id="LXSU01000030">
    <property type="protein sequence ID" value="OCX43557.1"/>
    <property type="molecule type" value="Genomic_DNA"/>
</dbReference>
<comment type="caution">
    <text evidence="1">The sequence shown here is derived from an EMBL/GenBank/DDBJ whole genome shotgun (WGS) entry which is preliminary data.</text>
</comment>
<name>A0A6M8N7J6_9BACT</name>
<evidence type="ECO:0000313" key="2">
    <source>
        <dbReference type="Proteomes" id="UP000094873"/>
    </source>
</evidence>
<proteinExistence type="predicted"/>
<dbReference type="OrthoDB" id="5326543at2"/>
<reference evidence="1 2" key="1">
    <citation type="submission" date="2016-05" db="EMBL/GenBank/DDBJ databases">
        <authorList>
            <person name="Caceres A."/>
            <person name="Munoz I."/>
            <person name="Iraola G."/>
            <person name="Diaz-Viraque F."/>
            <person name="Greif G."/>
            <person name="Collado L."/>
        </authorList>
    </citation>
    <scope>NUCLEOTIDE SEQUENCE [LARGE SCALE GENOMIC DNA]</scope>
    <source>
        <strain evidence="1 2">WBE38</strain>
    </source>
</reference>
<dbReference type="InterPro" id="IPR036736">
    <property type="entry name" value="ACP-like_sf"/>
</dbReference>
<protein>
    <submittedName>
        <fullName evidence="1">Uncharacterized protein</fullName>
    </submittedName>
</protein>
<evidence type="ECO:0000313" key="1">
    <source>
        <dbReference type="EMBL" id="OCX43557.1"/>
    </source>
</evidence>
<gene>
    <name evidence="1" type="ORF">A7X81_00950</name>
</gene>
<accession>A0A6M8N7J6</accession>
<dbReference type="Gene3D" id="1.10.1200.10">
    <property type="entry name" value="ACP-like"/>
    <property type="match status" value="1"/>
</dbReference>
<keyword evidence="2" id="KW-1185">Reference proteome</keyword>
<organism evidence="1 2">
    <name type="scientific">Campylobacter ornithocola</name>
    <dbReference type="NCBI Taxonomy" id="1848766"/>
    <lineage>
        <taxon>Bacteria</taxon>
        <taxon>Pseudomonadati</taxon>
        <taxon>Campylobacterota</taxon>
        <taxon>Epsilonproteobacteria</taxon>
        <taxon>Campylobacterales</taxon>
        <taxon>Campylobacteraceae</taxon>
        <taxon>Campylobacter</taxon>
    </lineage>
</organism>
<sequence>MTRKEFLNKLEDALQLDYELSEDTLLENIEEYDSLGLLSITTLYSVLFDIYVQGKTLLECKSVADLIDLIPIDKLED</sequence>